<evidence type="ECO:0000256" key="7">
    <source>
        <dbReference type="ARBA" id="ARBA00023180"/>
    </source>
</evidence>
<evidence type="ECO:0000256" key="9">
    <source>
        <dbReference type="SAM" id="Phobius"/>
    </source>
</evidence>
<comment type="subcellular location">
    <subcellularLocation>
        <location evidence="8">Endomembrane system</location>
        <topology evidence="8">Single-pass membrane protein</topology>
    </subcellularLocation>
    <subcellularLocation>
        <location evidence="1">Membrane</location>
        <topology evidence="1">Single-pass type I membrane protein</topology>
    </subcellularLocation>
</comment>
<keyword evidence="7" id="KW-0325">Glycoprotein</keyword>
<name>A0A7S3MUI4_9SPIT</name>
<evidence type="ECO:0000256" key="1">
    <source>
        <dbReference type="ARBA" id="ARBA00004479"/>
    </source>
</evidence>
<dbReference type="GO" id="GO:0016020">
    <property type="term" value="C:membrane"/>
    <property type="evidence" value="ECO:0007669"/>
    <property type="project" value="UniProtKB-SubCell"/>
</dbReference>
<feature type="domain" description="Vacuolar sorting receptor thioredoxin-like" evidence="10">
    <location>
        <begin position="5"/>
        <end position="173"/>
    </location>
</feature>
<evidence type="ECO:0000313" key="11">
    <source>
        <dbReference type="EMBL" id="CAE0321699.1"/>
    </source>
</evidence>
<dbReference type="EMBL" id="HBIH01005418">
    <property type="protein sequence ID" value="CAE0321699.1"/>
    <property type="molecule type" value="Transcribed_RNA"/>
</dbReference>
<feature type="transmembrane region" description="Helical" evidence="9">
    <location>
        <begin position="206"/>
        <end position="225"/>
    </location>
</feature>
<evidence type="ECO:0000256" key="3">
    <source>
        <dbReference type="ARBA" id="ARBA00022729"/>
    </source>
</evidence>
<reference evidence="11" key="1">
    <citation type="submission" date="2021-01" db="EMBL/GenBank/DDBJ databases">
        <authorList>
            <person name="Corre E."/>
            <person name="Pelletier E."/>
            <person name="Niang G."/>
            <person name="Scheremetjew M."/>
            <person name="Finn R."/>
            <person name="Kale V."/>
            <person name="Holt S."/>
            <person name="Cochrane G."/>
            <person name="Meng A."/>
            <person name="Brown T."/>
            <person name="Cohen L."/>
        </authorList>
    </citation>
    <scope>NUCLEOTIDE SEQUENCE</scope>
    <source>
        <strain evidence="11">S3</strain>
    </source>
</reference>
<keyword evidence="2 9" id="KW-0812">Transmembrane</keyword>
<proteinExistence type="predicted"/>
<gene>
    <name evidence="11" type="ORF">SINC0208_LOCUS2280</name>
</gene>
<sequence>MIHQVEFRPYFVHWSCPHCDFNFKSKHCVSDGKYCAMQNSLDDKFTGKDVIMENLRQHCLFELLFNKESAEDFFKYIEYVHEKCGTRIDSKCSKEGVKSIKFSMTELNTCVDKSFGWKEGQSRPDFSTEDNTVLADDLQQWRNYGTHLYPSVVINDETFRGQLNPYNVFEDICESFSVTPKPCKKWIEREGLMVGYREDSGISGQVVAFIIGIMIVVNGLLIVLYRRCLKQEMEDDMKVQVNSAVSQYVALSQIKELQDENAPIAAGDTSVSISDI</sequence>
<accession>A0A7S3MUI4</accession>
<keyword evidence="4" id="KW-0677">Repeat</keyword>
<protein>
    <recommendedName>
        <fullName evidence="10">Vacuolar sorting receptor thioredoxin-like domain-containing protein</fullName>
    </recommendedName>
</protein>
<dbReference type="PANTHER" id="PTHR22702">
    <property type="entry name" value="PROTEASE-ASSOCIATED DOMAIN-CONTAINING PROTEIN"/>
    <property type="match status" value="1"/>
</dbReference>
<dbReference type="AlphaFoldDB" id="A0A7S3MUI4"/>
<evidence type="ECO:0000256" key="8">
    <source>
        <dbReference type="ARBA" id="ARBA00037847"/>
    </source>
</evidence>
<organism evidence="11">
    <name type="scientific">Strombidium inclinatum</name>
    <dbReference type="NCBI Taxonomy" id="197538"/>
    <lineage>
        <taxon>Eukaryota</taxon>
        <taxon>Sar</taxon>
        <taxon>Alveolata</taxon>
        <taxon>Ciliophora</taxon>
        <taxon>Intramacronucleata</taxon>
        <taxon>Spirotrichea</taxon>
        <taxon>Oligotrichia</taxon>
        <taxon>Strombidiidae</taxon>
        <taxon>Strombidium</taxon>
    </lineage>
</organism>
<keyword evidence="6 9" id="KW-0472">Membrane</keyword>
<dbReference type="PANTHER" id="PTHR22702:SF1">
    <property type="entry name" value="PROTEASE-ASSOCIATED DOMAIN-CONTAINING PROTEIN 1"/>
    <property type="match status" value="1"/>
</dbReference>
<dbReference type="InterPro" id="IPR056858">
    <property type="entry name" value="VSR_TRX"/>
</dbReference>
<evidence type="ECO:0000256" key="6">
    <source>
        <dbReference type="ARBA" id="ARBA00023136"/>
    </source>
</evidence>
<keyword evidence="3" id="KW-0732">Signal</keyword>
<dbReference type="GO" id="GO:0012505">
    <property type="term" value="C:endomembrane system"/>
    <property type="evidence" value="ECO:0007669"/>
    <property type="project" value="UniProtKB-SubCell"/>
</dbReference>
<evidence type="ECO:0000256" key="4">
    <source>
        <dbReference type="ARBA" id="ARBA00022737"/>
    </source>
</evidence>
<dbReference type="Pfam" id="PF25011">
    <property type="entry name" value="VSR_TRX"/>
    <property type="match status" value="1"/>
</dbReference>
<evidence type="ECO:0000259" key="10">
    <source>
        <dbReference type="Pfam" id="PF25011"/>
    </source>
</evidence>
<evidence type="ECO:0000256" key="2">
    <source>
        <dbReference type="ARBA" id="ARBA00022692"/>
    </source>
</evidence>
<evidence type="ECO:0000256" key="5">
    <source>
        <dbReference type="ARBA" id="ARBA00022989"/>
    </source>
</evidence>
<keyword evidence="5 9" id="KW-1133">Transmembrane helix</keyword>